<protein>
    <submittedName>
        <fullName evidence="1">Uncharacterized protein</fullName>
    </submittedName>
</protein>
<name>A0A249VZV8_VIBPH</name>
<evidence type="ECO:0000313" key="1">
    <source>
        <dbReference type="EMBL" id="ASZ50008.1"/>
    </source>
</evidence>
<gene>
    <name evidence="1" type="ORF">YA91_05230</name>
</gene>
<reference evidence="1" key="1">
    <citation type="submission" date="2017-09" db="EMBL/GenBank/DDBJ databases">
        <authorList>
            <person name="Ehlers B."/>
            <person name="Leendertz F.H."/>
        </authorList>
    </citation>
    <scope>NUCLEOTIDE SEQUENCE</scope>
    <source>
        <strain evidence="1">MAVP-26</strain>
    </source>
</reference>
<proteinExistence type="predicted"/>
<sequence>MFDHQCDAIQSLNWQEAERLGNKKGKATEAALPWEGGAKLTVGQARKLSECVFSSHRFIEVETL</sequence>
<accession>A0A249VZV8</accession>
<dbReference type="EMBL" id="CP023247">
    <property type="protein sequence ID" value="ASZ50008.1"/>
    <property type="molecule type" value="Genomic_DNA"/>
</dbReference>
<organism evidence="1">
    <name type="scientific">Vibrio parahaemolyticus</name>
    <dbReference type="NCBI Taxonomy" id="670"/>
    <lineage>
        <taxon>Bacteria</taxon>
        <taxon>Pseudomonadati</taxon>
        <taxon>Pseudomonadota</taxon>
        <taxon>Gammaproteobacteria</taxon>
        <taxon>Vibrionales</taxon>
        <taxon>Vibrionaceae</taxon>
        <taxon>Vibrio</taxon>
    </lineage>
</organism>
<dbReference type="AlphaFoldDB" id="A0A249VZV8"/>